<dbReference type="PANTHER" id="PTHR15615:SF27">
    <property type="entry name" value="PHO85 CYCLIN CLG1"/>
    <property type="match status" value="1"/>
</dbReference>
<protein>
    <submittedName>
        <fullName evidence="1">Uncharacterized protein</fullName>
    </submittedName>
</protein>
<keyword evidence="2" id="KW-1185">Reference proteome</keyword>
<dbReference type="GO" id="GO:0005634">
    <property type="term" value="C:nucleus"/>
    <property type="evidence" value="ECO:0007669"/>
    <property type="project" value="TreeGrafter"/>
</dbReference>
<dbReference type="CDD" id="cd20557">
    <property type="entry name" value="CYCLIN_ScPCL1-like"/>
    <property type="match status" value="1"/>
</dbReference>
<evidence type="ECO:0000313" key="1">
    <source>
        <dbReference type="EMBL" id="TEB29298.1"/>
    </source>
</evidence>
<dbReference type="Proteomes" id="UP000298030">
    <property type="component" value="Unassembled WGS sequence"/>
</dbReference>
<name>A0A4Y7T5S5_COPMI</name>
<dbReference type="GO" id="GO:0016538">
    <property type="term" value="F:cyclin-dependent protein serine/threonine kinase regulator activity"/>
    <property type="evidence" value="ECO:0007669"/>
    <property type="project" value="TreeGrafter"/>
</dbReference>
<dbReference type="AlphaFoldDB" id="A0A4Y7T5S5"/>
<organism evidence="1 2">
    <name type="scientific">Coprinellus micaceus</name>
    <name type="common">Glistening ink-cap mushroom</name>
    <name type="synonym">Coprinus micaceus</name>
    <dbReference type="NCBI Taxonomy" id="71717"/>
    <lineage>
        <taxon>Eukaryota</taxon>
        <taxon>Fungi</taxon>
        <taxon>Dikarya</taxon>
        <taxon>Basidiomycota</taxon>
        <taxon>Agaricomycotina</taxon>
        <taxon>Agaricomycetes</taxon>
        <taxon>Agaricomycetidae</taxon>
        <taxon>Agaricales</taxon>
        <taxon>Agaricineae</taxon>
        <taxon>Psathyrellaceae</taxon>
        <taxon>Coprinellus</taxon>
    </lineage>
</organism>
<dbReference type="Pfam" id="PF08613">
    <property type="entry name" value="Cyclin"/>
    <property type="match status" value="1"/>
</dbReference>
<evidence type="ECO:0000313" key="2">
    <source>
        <dbReference type="Proteomes" id="UP000298030"/>
    </source>
</evidence>
<dbReference type="EMBL" id="QPFP01000028">
    <property type="protein sequence ID" value="TEB29298.1"/>
    <property type="molecule type" value="Genomic_DNA"/>
</dbReference>
<proteinExistence type="predicted"/>
<dbReference type="STRING" id="71717.A0A4Y7T5S5"/>
<dbReference type="OrthoDB" id="244495at2759"/>
<dbReference type="Gene3D" id="1.10.472.10">
    <property type="entry name" value="Cyclin-like"/>
    <property type="match status" value="1"/>
</dbReference>
<reference evidence="1 2" key="1">
    <citation type="journal article" date="2019" name="Nat. Ecol. Evol.">
        <title>Megaphylogeny resolves global patterns of mushroom evolution.</title>
        <authorList>
            <person name="Varga T."/>
            <person name="Krizsan K."/>
            <person name="Foldi C."/>
            <person name="Dima B."/>
            <person name="Sanchez-Garcia M."/>
            <person name="Sanchez-Ramirez S."/>
            <person name="Szollosi G.J."/>
            <person name="Szarkandi J.G."/>
            <person name="Papp V."/>
            <person name="Albert L."/>
            <person name="Andreopoulos W."/>
            <person name="Angelini C."/>
            <person name="Antonin V."/>
            <person name="Barry K.W."/>
            <person name="Bougher N.L."/>
            <person name="Buchanan P."/>
            <person name="Buyck B."/>
            <person name="Bense V."/>
            <person name="Catcheside P."/>
            <person name="Chovatia M."/>
            <person name="Cooper J."/>
            <person name="Damon W."/>
            <person name="Desjardin D."/>
            <person name="Finy P."/>
            <person name="Geml J."/>
            <person name="Haridas S."/>
            <person name="Hughes K."/>
            <person name="Justo A."/>
            <person name="Karasinski D."/>
            <person name="Kautmanova I."/>
            <person name="Kiss B."/>
            <person name="Kocsube S."/>
            <person name="Kotiranta H."/>
            <person name="LaButti K.M."/>
            <person name="Lechner B.E."/>
            <person name="Liimatainen K."/>
            <person name="Lipzen A."/>
            <person name="Lukacs Z."/>
            <person name="Mihaltcheva S."/>
            <person name="Morgado L.N."/>
            <person name="Niskanen T."/>
            <person name="Noordeloos M.E."/>
            <person name="Ohm R.A."/>
            <person name="Ortiz-Santana B."/>
            <person name="Ovrebo C."/>
            <person name="Racz N."/>
            <person name="Riley R."/>
            <person name="Savchenko A."/>
            <person name="Shiryaev A."/>
            <person name="Soop K."/>
            <person name="Spirin V."/>
            <person name="Szebenyi C."/>
            <person name="Tomsovsky M."/>
            <person name="Tulloss R.E."/>
            <person name="Uehling J."/>
            <person name="Grigoriev I.V."/>
            <person name="Vagvolgyi C."/>
            <person name="Papp T."/>
            <person name="Martin F.M."/>
            <person name="Miettinen O."/>
            <person name="Hibbett D.S."/>
            <person name="Nagy L.G."/>
        </authorList>
    </citation>
    <scope>NUCLEOTIDE SEQUENCE [LARGE SCALE GENOMIC DNA]</scope>
    <source>
        <strain evidence="1 2">FP101781</strain>
    </source>
</reference>
<comment type="caution">
    <text evidence="1">The sequence shown here is derived from an EMBL/GenBank/DDBJ whole genome shotgun (WGS) entry which is preliminary data.</text>
</comment>
<sequence>MRLGLRPAPHRLARLYAHPQRPLHRRKDMRDDLLPLVRRAACHAPPDPVRGEPRRGVITRRERHGARRRNEWEGRVDELPKPTPFPFIPIPCHQRERTLDPPLRPKFRALVRQDPERLPPPRPDLRRLPCNWSPHPPSSPFMQKLLETTQVSQSVIVLSLHYIYRLKERNHFTRAQRGSEFRIAVAGLMMANKFPSTTTPTPTKHGPKSLGIELEEINRMEREFLARRRVQPVRRQTDVRELVEPPQGARAGEGEGLDVGGAEWWWWWW</sequence>
<dbReference type="InterPro" id="IPR013922">
    <property type="entry name" value="Cyclin_PHO80-like"/>
</dbReference>
<dbReference type="GO" id="GO:0000307">
    <property type="term" value="C:cyclin-dependent protein kinase holoenzyme complex"/>
    <property type="evidence" value="ECO:0007669"/>
    <property type="project" value="TreeGrafter"/>
</dbReference>
<accession>A0A4Y7T5S5</accession>
<dbReference type="GO" id="GO:0019901">
    <property type="term" value="F:protein kinase binding"/>
    <property type="evidence" value="ECO:0007669"/>
    <property type="project" value="InterPro"/>
</dbReference>
<gene>
    <name evidence="1" type="ORF">FA13DRAFT_673392</name>
</gene>
<dbReference type="PANTHER" id="PTHR15615">
    <property type="match status" value="1"/>
</dbReference>